<dbReference type="Gene3D" id="2.60.120.740">
    <property type="match status" value="2"/>
</dbReference>
<keyword evidence="3" id="KW-0732">Signal</keyword>
<keyword evidence="2" id="KW-0677">Repeat</keyword>
<feature type="domain" description="SUEL-type lectin" evidence="4">
    <location>
        <begin position="136"/>
        <end position="223"/>
    </location>
</feature>
<protein>
    <recommendedName>
        <fullName evidence="4">SUEL-type lectin domain-containing protein</fullName>
    </recommendedName>
</protein>
<feature type="domain" description="SUEL-type lectin" evidence="4">
    <location>
        <begin position="28"/>
        <end position="118"/>
    </location>
</feature>
<evidence type="ECO:0000313" key="5">
    <source>
        <dbReference type="EMBL" id="KAA0707268.1"/>
    </source>
</evidence>
<dbReference type="CDD" id="cd22823">
    <property type="entry name" value="Gal_Rha_Lectin"/>
    <property type="match status" value="1"/>
</dbReference>
<proteinExistence type="predicted"/>
<dbReference type="EMBL" id="SOYY01000020">
    <property type="protein sequence ID" value="KAA0707268.1"/>
    <property type="molecule type" value="Genomic_DNA"/>
</dbReference>
<dbReference type="AlphaFoldDB" id="A0A5A9ND64"/>
<dbReference type="PROSITE" id="PS50228">
    <property type="entry name" value="SUEL_LECTIN"/>
    <property type="match status" value="2"/>
</dbReference>
<evidence type="ECO:0000313" key="6">
    <source>
        <dbReference type="Proteomes" id="UP000324632"/>
    </source>
</evidence>
<dbReference type="Proteomes" id="UP000324632">
    <property type="component" value="Chromosome 20"/>
</dbReference>
<dbReference type="PANTHER" id="PTHR46780">
    <property type="entry name" value="PROTEIN EVA-1"/>
    <property type="match status" value="1"/>
</dbReference>
<sequence>MLQQLTFITVLILNCQHGVGIEIFHHIAGEGTIAEPSCSQGTIKVIASNYGRTDKTACPGGFAGKPQLNIDNCLYDVSSTLAQKCDRQQRCSHGVNNGIFKDACQGFYKYLNVSYICLKTQAPLDCGGRTCKVFTICQYEKKAIPCGGQNISVFYANYGRTDLLTCPHSNATLTSTLCFSDQSKTVQLLCNKKEDCKLYVSSLTYLDQCPDVHKYLAVYYICK</sequence>
<organism evidence="5 6">
    <name type="scientific">Triplophysa tibetana</name>
    <dbReference type="NCBI Taxonomy" id="1572043"/>
    <lineage>
        <taxon>Eukaryota</taxon>
        <taxon>Metazoa</taxon>
        <taxon>Chordata</taxon>
        <taxon>Craniata</taxon>
        <taxon>Vertebrata</taxon>
        <taxon>Euteleostomi</taxon>
        <taxon>Actinopterygii</taxon>
        <taxon>Neopterygii</taxon>
        <taxon>Teleostei</taxon>
        <taxon>Ostariophysi</taxon>
        <taxon>Cypriniformes</taxon>
        <taxon>Nemacheilidae</taxon>
        <taxon>Triplophysa</taxon>
    </lineage>
</organism>
<dbReference type="GO" id="GO:0030246">
    <property type="term" value="F:carbohydrate binding"/>
    <property type="evidence" value="ECO:0007669"/>
    <property type="project" value="UniProtKB-KW"/>
</dbReference>
<keyword evidence="6" id="KW-1185">Reference proteome</keyword>
<accession>A0A5A9ND64</accession>
<evidence type="ECO:0000256" key="1">
    <source>
        <dbReference type="ARBA" id="ARBA00022734"/>
    </source>
</evidence>
<feature type="chain" id="PRO_5022727286" description="SUEL-type lectin domain-containing protein" evidence="3">
    <location>
        <begin position="21"/>
        <end position="223"/>
    </location>
</feature>
<name>A0A5A9ND64_9TELE</name>
<gene>
    <name evidence="5" type="ORF">E1301_Tti002589</name>
</gene>
<dbReference type="InterPro" id="IPR000922">
    <property type="entry name" value="Lectin_gal-bd_dom"/>
</dbReference>
<dbReference type="InterPro" id="IPR043159">
    <property type="entry name" value="Lectin_gal-bd_sf"/>
</dbReference>
<feature type="signal peptide" evidence="3">
    <location>
        <begin position="1"/>
        <end position="20"/>
    </location>
</feature>
<reference evidence="5 6" key="1">
    <citation type="journal article" date="2019" name="Mol. Ecol. Resour.">
        <title>Chromosome-level genome assembly of Triplophysa tibetana, a fish adapted to the harsh high-altitude environment of the Tibetan Plateau.</title>
        <authorList>
            <person name="Yang X."/>
            <person name="Liu H."/>
            <person name="Ma Z."/>
            <person name="Zou Y."/>
            <person name="Zou M."/>
            <person name="Mao Y."/>
            <person name="Li X."/>
            <person name="Wang H."/>
            <person name="Chen T."/>
            <person name="Wang W."/>
            <person name="Yang R."/>
        </authorList>
    </citation>
    <scope>NUCLEOTIDE SEQUENCE [LARGE SCALE GENOMIC DNA]</scope>
    <source>
        <strain evidence="5">TTIB1903HZAU</strain>
        <tissue evidence="5">Muscle</tissue>
    </source>
</reference>
<evidence type="ECO:0000256" key="3">
    <source>
        <dbReference type="SAM" id="SignalP"/>
    </source>
</evidence>
<comment type="caution">
    <text evidence="5">The sequence shown here is derived from an EMBL/GenBank/DDBJ whole genome shotgun (WGS) entry which is preliminary data.</text>
</comment>
<keyword evidence="1" id="KW-0430">Lectin</keyword>
<evidence type="ECO:0000256" key="2">
    <source>
        <dbReference type="ARBA" id="ARBA00022737"/>
    </source>
</evidence>
<evidence type="ECO:0000259" key="4">
    <source>
        <dbReference type="PROSITE" id="PS50228"/>
    </source>
</evidence>
<dbReference type="Pfam" id="PF02140">
    <property type="entry name" value="SUEL_Lectin"/>
    <property type="match status" value="2"/>
</dbReference>